<keyword evidence="3 8" id="KW-0479">Metal-binding</keyword>
<evidence type="ECO:0000256" key="2">
    <source>
        <dbReference type="ARBA" id="ARBA00022448"/>
    </source>
</evidence>
<comment type="cofactor">
    <cofactor evidence="1">
        <name>[3Fe-4S] cluster</name>
        <dbReference type="ChEBI" id="CHEBI:21137"/>
    </cofactor>
</comment>
<keyword evidence="2 8" id="KW-0813">Transport</keyword>
<evidence type="ECO:0000256" key="1">
    <source>
        <dbReference type="ARBA" id="ARBA00001927"/>
    </source>
</evidence>
<evidence type="ECO:0000259" key="9">
    <source>
        <dbReference type="PROSITE" id="PS51379"/>
    </source>
</evidence>
<evidence type="ECO:0000256" key="8">
    <source>
        <dbReference type="RuleBase" id="RU368020"/>
    </source>
</evidence>
<keyword evidence="7" id="KW-0003">3Fe-4S</keyword>
<evidence type="ECO:0000256" key="7">
    <source>
        <dbReference type="ARBA" id="ARBA00023291"/>
    </source>
</evidence>
<dbReference type="Proteomes" id="UP000611554">
    <property type="component" value="Unassembled WGS sequence"/>
</dbReference>
<keyword evidence="11" id="KW-1185">Reference proteome</keyword>
<dbReference type="InterPro" id="IPR017896">
    <property type="entry name" value="4Fe4S_Fe-S-bd"/>
</dbReference>
<dbReference type="PANTHER" id="PTHR36923">
    <property type="entry name" value="FERREDOXIN"/>
    <property type="match status" value="1"/>
</dbReference>
<dbReference type="Gene3D" id="3.30.70.20">
    <property type="match status" value="1"/>
</dbReference>
<dbReference type="EMBL" id="BMQJ01000016">
    <property type="protein sequence ID" value="GGQ19517.1"/>
    <property type="molecule type" value="Genomic_DNA"/>
</dbReference>
<evidence type="ECO:0000313" key="11">
    <source>
        <dbReference type="Proteomes" id="UP000611554"/>
    </source>
</evidence>
<dbReference type="Pfam" id="PF13370">
    <property type="entry name" value="Fer4_13"/>
    <property type="match status" value="1"/>
</dbReference>
<sequence length="65" mass="6940">MRLTVDQQRCIGSGQCVMAAPDVFGQCEEEGHVLLRDPGPAEERRAAVSRAATGCPVQAITISQK</sequence>
<evidence type="ECO:0000256" key="6">
    <source>
        <dbReference type="ARBA" id="ARBA00023014"/>
    </source>
</evidence>
<keyword evidence="4 8" id="KW-0249">Electron transport</keyword>
<keyword evidence="5 8" id="KW-0408">Iron</keyword>
<keyword evidence="6 8" id="KW-0411">Iron-sulfur</keyword>
<name>A0ABQ2RB81_9ACTN</name>
<proteinExistence type="predicted"/>
<accession>A0ABQ2RB81</accession>
<reference evidence="11" key="1">
    <citation type="journal article" date="2019" name="Int. J. Syst. Evol. Microbiol.">
        <title>The Global Catalogue of Microorganisms (GCM) 10K type strain sequencing project: providing services to taxonomists for standard genome sequencing and annotation.</title>
        <authorList>
            <consortium name="The Broad Institute Genomics Platform"/>
            <consortium name="The Broad Institute Genome Sequencing Center for Infectious Disease"/>
            <person name="Wu L."/>
            <person name="Ma J."/>
        </authorList>
    </citation>
    <scope>NUCLEOTIDE SEQUENCE [LARGE SCALE GENOMIC DNA]</scope>
    <source>
        <strain evidence="11">JCM 3115</strain>
    </source>
</reference>
<dbReference type="RefSeq" id="WP_189249568.1">
    <property type="nucleotide sequence ID" value="NZ_BMQJ01000016.1"/>
</dbReference>
<organism evidence="10 11">
    <name type="scientific">Streptosporangium pseudovulgare</name>
    <dbReference type="NCBI Taxonomy" id="35765"/>
    <lineage>
        <taxon>Bacteria</taxon>
        <taxon>Bacillati</taxon>
        <taxon>Actinomycetota</taxon>
        <taxon>Actinomycetes</taxon>
        <taxon>Streptosporangiales</taxon>
        <taxon>Streptosporangiaceae</taxon>
        <taxon>Streptosporangium</taxon>
    </lineage>
</organism>
<feature type="domain" description="4Fe-4S ferredoxin-type" evidence="9">
    <location>
        <begin position="1"/>
        <end position="30"/>
    </location>
</feature>
<comment type="function">
    <text evidence="8">Ferredoxins are iron-sulfur proteins that transfer electrons in a wide variety of metabolic reactions.</text>
</comment>
<evidence type="ECO:0000256" key="5">
    <source>
        <dbReference type="ARBA" id="ARBA00023004"/>
    </source>
</evidence>
<dbReference type="PRINTS" id="PR00352">
    <property type="entry name" value="3FE4SFRDOXIN"/>
</dbReference>
<evidence type="ECO:0000256" key="3">
    <source>
        <dbReference type="ARBA" id="ARBA00022723"/>
    </source>
</evidence>
<protein>
    <recommendedName>
        <fullName evidence="8">Ferredoxin</fullName>
    </recommendedName>
</protein>
<dbReference type="InterPro" id="IPR001080">
    <property type="entry name" value="3Fe4S_ferredoxin"/>
</dbReference>
<evidence type="ECO:0000313" key="10">
    <source>
        <dbReference type="EMBL" id="GGQ19517.1"/>
    </source>
</evidence>
<dbReference type="InterPro" id="IPR051269">
    <property type="entry name" value="Fe-S_cluster_ET"/>
</dbReference>
<gene>
    <name evidence="10" type="ORF">GCM10010140_57280</name>
</gene>
<dbReference type="PANTHER" id="PTHR36923:SF3">
    <property type="entry name" value="FERREDOXIN"/>
    <property type="match status" value="1"/>
</dbReference>
<evidence type="ECO:0000256" key="4">
    <source>
        <dbReference type="ARBA" id="ARBA00022982"/>
    </source>
</evidence>
<dbReference type="SUPFAM" id="SSF54862">
    <property type="entry name" value="4Fe-4S ferredoxins"/>
    <property type="match status" value="1"/>
</dbReference>
<dbReference type="PROSITE" id="PS51379">
    <property type="entry name" value="4FE4S_FER_2"/>
    <property type="match status" value="1"/>
</dbReference>
<comment type="caution">
    <text evidence="10">The sequence shown here is derived from an EMBL/GenBank/DDBJ whole genome shotgun (WGS) entry which is preliminary data.</text>
</comment>